<dbReference type="Proteomes" id="UP000348942">
    <property type="component" value="Chromosome 2"/>
</dbReference>
<evidence type="ECO:0000313" key="2">
    <source>
        <dbReference type="Proteomes" id="UP000348942"/>
    </source>
</evidence>
<keyword evidence="2" id="KW-1185">Reference proteome</keyword>
<organism evidence="1 2">
    <name type="scientific">Vibrio algicola</name>
    <dbReference type="NCBI Taxonomy" id="2662262"/>
    <lineage>
        <taxon>Bacteria</taxon>
        <taxon>Pseudomonadati</taxon>
        <taxon>Pseudomonadota</taxon>
        <taxon>Gammaproteobacteria</taxon>
        <taxon>Vibrionales</taxon>
        <taxon>Vibrionaceae</taxon>
        <taxon>Vibrio</taxon>
    </lineage>
</organism>
<dbReference type="EMBL" id="CP045700">
    <property type="protein sequence ID" value="QGA66462.1"/>
    <property type="molecule type" value="Genomic_DNA"/>
</dbReference>
<gene>
    <name evidence="1" type="ORF">GFB47_13630</name>
</gene>
<reference evidence="1 2" key="1">
    <citation type="submission" date="2019-10" db="EMBL/GenBank/DDBJ databases">
        <title>Vibrio sp. nov., isolated from Coralline algae surface.</title>
        <authorList>
            <person name="Geng Y."/>
            <person name="Zhang X."/>
        </authorList>
    </citation>
    <scope>NUCLEOTIDE SEQUENCE [LARGE SCALE GENOMIC DNA]</scope>
    <source>
        <strain evidence="1 2">SM1977</strain>
    </source>
</reference>
<protein>
    <submittedName>
        <fullName evidence="1">Uncharacterized protein</fullName>
    </submittedName>
</protein>
<name>A0A5Q0TH31_9VIBR</name>
<proteinExistence type="predicted"/>
<sequence length="57" mass="7123">MSNWDKWLSNDSRTLGKKLKRDFDDFDGEVVEKSKSRRKAYRDKHFQRFDEFEETRY</sequence>
<dbReference type="AlphaFoldDB" id="A0A5Q0TH31"/>
<accession>A0A5Q0TH31</accession>
<dbReference type="RefSeq" id="WP_153448595.1">
    <property type="nucleotide sequence ID" value="NZ_CP045700.1"/>
</dbReference>
<evidence type="ECO:0000313" key="1">
    <source>
        <dbReference type="EMBL" id="QGA66462.1"/>
    </source>
</evidence>